<dbReference type="NCBIfam" id="NF000355">
    <property type="entry name" value="ribo_prot_ABC_F"/>
    <property type="match status" value="1"/>
</dbReference>
<dbReference type="RefSeq" id="WP_137611037.1">
    <property type="nucleotide sequence ID" value="NZ_BJDF01000006.1"/>
</dbReference>
<proteinExistence type="predicted"/>
<dbReference type="PANTHER" id="PTHR42855">
    <property type="entry name" value="ABC TRANSPORTER ATP-BINDING SUBUNIT"/>
    <property type="match status" value="1"/>
</dbReference>
<comment type="caution">
    <text evidence="4">The sequence shown here is derived from an EMBL/GenBank/DDBJ whole genome shotgun (WGS) entry which is preliminary data.</text>
</comment>
<evidence type="ECO:0000256" key="1">
    <source>
        <dbReference type="ARBA" id="ARBA00022741"/>
    </source>
</evidence>
<dbReference type="CDD" id="cd03221">
    <property type="entry name" value="ABCF_EF-3"/>
    <property type="match status" value="1"/>
</dbReference>
<dbReference type="PROSITE" id="PS00211">
    <property type="entry name" value="ABC_TRANSPORTER_1"/>
    <property type="match status" value="2"/>
</dbReference>
<organism evidence="4 5">
    <name type="scientific">Companilactobacillus huachuanensis</name>
    <dbReference type="NCBI Taxonomy" id="2559914"/>
    <lineage>
        <taxon>Bacteria</taxon>
        <taxon>Bacillati</taxon>
        <taxon>Bacillota</taxon>
        <taxon>Bacilli</taxon>
        <taxon>Lactobacillales</taxon>
        <taxon>Lactobacillaceae</taxon>
        <taxon>Companilactobacillus</taxon>
    </lineage>
</organism>
<protein>
    <submittedName>
        <fullName evidence="4">Ribosomal protection-like ABC-F family protein</fullName>
    </submittedName>
</protein>
<name>A0ABW1RM67_9LACO</name>
<dbReference type="InterPro" id="IPR003439">
    <property type="entry name" value="ABC_transporter-like_ATP-bd"/>
</dbReference>
<evidence type="ECO:0000313" key="4">
    <source>
        <dbReference type="EMBL" id="MFC6175523.1"/>
    </source>
</evidence>
<dbReference type="Proteomes" id="UP001596288">
    <property type="component" value="Unassembled WGS sequence"/>
</dbReference>
<keyword evidence="2" id="KW-0067">ATP-binding</keyword>
<accession>A0ABW1RM67</accession>
<reference evidence="5" key="1">
    <citation type="journal article" date="2019" name="Int. J. Syst. Evol. Microbiol.">
        <title>The Global Catalogue of Microorganisms (GCM) 10K type strain sequencing project: providing services to taxonomists for standard genome sequencing and annotation.</title>
        <authorList>
            <consortium name="The Broad Institute Genomics Platform"/>
            <consortium name="The Broad Institute Genome Sequencing Center for Infectious Disease"/>
            <person name="Wu L."/>
            <person name="Ma J."/>
        </authorList>
    </citation>
    <scope>NUCLEOTIDE SEQUENCE [LARGE SCALE GENOMIC DNA]</scope>
    <source>
        <strain evidence="5">CCM 8927</strain>
    </source>
</reference>
<dbReference type="PROSITE" id="PS50893">
    <property type="entry name" value="ABC_TRANSPORTER_2"/>
    <property type="match status" value="2"/>
</dbReference>
<dbReference type="InterPro" id="IPR051309">
    <property type="entry name" value="ABCF_ATPase"/>
</dbReference>
<evidence type="ECO:0000313" key="5">
    <source>
        <dbReference type="Proteomes" id="UP001596288"/>
    </source>
</evidence>
<feature type="domain" description="ABC transporter" evidence="3">
    <location>
        <begin position="4"/>
        <end position="215"/>
    </location>
</feature>
<keyword evidence="1" id="KW-0547">Nucleotide-binding</keyword>
<dbReference type="Pfam" id="PF00005">
    <property type="entry name" value="ABC_tran"/>
    <property type="match status" value="2"/>
</dbReference>
<keyword evidence="5" id="KW-1185">Reference proteome</keyword>
<dbReference type="SUPFAM" id="SSF52540">
    <property type="entry name" value="P-loop containing nucleoside triphosphate hydrolases"/>
    <property type="match status" value="2"/>
</dbReference>
<dbReference type="PANTHER" id="PTHR42855:SF2">
    <property type="entry name" value="DRUG RESISTANCE ABC TRANSPORTER,ATP-BINDING PROTEIN"/>
    <property type="match status" value="1"/>
</dbReference>
<dbReference type="Gene3D" id="3.40.50.300">
    <property type="entry name" value="P-loop containing nucleotide triphosphate hydrolases"/>
    <property type="match status" value="2"/>
</dbReference>
<dbReference type="EMBL" id="JBHSSF010000007">
    <property type="protein sequence ID" value="MFC6175523.1"/>
    <property type="molecule type" value="Genomic_DNA"/>
</dbReference>
<sequence>MGTIQIENVSFKYDQMVDNLFDSLNLKIDESWKLGLIGRNGRGKTTLLKLLMGQLDYQGKVVSNLNFYYYPQTVVDKNVPTVEVVKSLANLEEYDLWKIEIEFEKLQIDTEVLQQEFATLSPGEQTKVLLAILFIDESGFQLIDEPTNHLDIEGRKIVSDYLKNKKGFIVISHDKSFLNPVIDHVISINRADVDVYKGNFDTWQENKNRQDQSEINQKDQLKKDIQRLHETAVKRENWSDQAESQKNKKHYTEKVNLDKGFLGHKSAKMMKKAKTATKRANDAIDEKQSLLKNIEIEEPITLNYEEVKHPNIFVTVDNLQLQHENIKTPVVNFELKRDQVVAILGPNGIGKTTIFKQILSLPQPFTQTGDIHLASNLKVSYLRQDNELVGNIKQLAMAKKIEPETVYSNLRKLGFERYLFEQPVENMSQGQRRKVALAISLSEPANLYFWDEPLNYLDVITRQQIIDAIKKQHPTMLLIDHDQDLIDAVATRKVELREDN</sequence>
<evidence type="ECO:0000259" key="3">
    <source>
        <dbReference type="PROSITE" id="PS50893"/>
    </source>
</evidence>
<dbReference type="InterPro" id="IPR003593">
    <property type="entry name" value="AAA+_ATPase"/>
</dbReference>
<gene>
    <name evidence="4" type="primary">abc-f</name>
    <name evidence="4" type="ORF">ACFQAV_01655</name>
</gene>
<evidence type="ECO:0000256" key="2">
    <source>
        <dbReference type="ARBA" id="ARBA00022840"/>
    </source>
</evidence>
<dbReference type="InterPro" id="IPR017871">
    <property type="entry name" value="ABC_transporter-like_CS"/>
</dbReference>
<dbReference type="InterPro" id="IPR027417">
    <property type="entry name" value="P-loop_NTPase"/>
</dbReference>
<feature type="domain" description="ABC transporter" evidence="3">
    <location>
        <begin position="307"/>
        <end position="498"/>
    </location>
</feature>
<dbReference type="SMART" id="SM00382">
    <property type="entry name" value="AAA"/>
    <property type="match status" value="2"/>
</dbReference>